<name>A0AA35CQ67_9FIRM</name>
<gene>
    <name evidence="30" type="ORF">caldi_29000</name>
</gene>
<dbReference type="PANTHER" id="PTHR32282">
    <property type="entry name" value="BINDING PROTEIN TRANSPEPTIDASE, PUTATIVE-RELATED"/>
    <property type="match status" value="1"/>
</dbReference>
<dbReference type="Gene3D" id="1.10.3810.10">
    <property type="entry name" value="Biosynthetic peptidoglycan transglycosylase-like"/>
    <property type="match status" value="1"/>
</dbReference>
<dbReference type="InterPro" id="IPR012338">
    <property type="entry name" value="Beta-lactam/transpept-like"/>
</dbReference>
<comment type="catalytic activity">
    <reaction evidence="25">
        <text>[GlcNAc-(1-&gt;4)-Mur2Ac(oyl-L-Ala-gamma-D-Glu-L-Lys-D-Ala-D-Ala)](n)-di-trans,octa-cis-undecaprenyl diphosphate + beta-D-GlcNAc-(1-&gt;4)-Mur2Ac(oyl-L-Ala-gamma-D-Glu-L-Lys-D-Ala-D-Ala)-di-trans,octa-cis-undecaprenyl diphosphate = [GlcNAc-(1-&gt;4)-Mur2Ac(oyl-L-Ala-gamma-D-Glu-L-Lys-D-Ala-D-Ala)](n+1)-di-trans,octa-cis-undecaprenyl diphosphate + di-trans,octa-cis-undecaprenyl diphosphate + H(+)</text>
        <dbReference type="Rhea" id="RHEA:23708"/>
        <dbReference type="Rhea" id="RHEA-COMP:9602"/>
        <dbReference type="Rhea" id="RHEA-COMP:9603"/>
        <dbReference type="ChEBI" id="CHEBI:15378"/>
        <dbReference type="ChEBI" id="CHEBI:58405"/>
        <dbReference type="ChEBI" id="CHEBI:60033"/>
        <dbReference type="ChEBI" id="CHEBI:78435"/>
        <dbReference type="EC" id="2.4.99.28"/>
    </reaction>
</comment>
<evidence type="ECO:0000256" key="21">
    <source>
        <dbReference type="ARBA" id="ARBA00023268"/>
    </source>
</evidence>
<dbReference type="SUPFAM" id="SSF53955">
    <property type="entry name" value="Lysozyme-like"/>
    <property type="match status" value="1"/>
</dbReference>
<keyword evidence="20" id="KW-0046">Antibiotic resistance</keyword>
<dbReference type="EC" id="2.4.99.28" evidence="24"/>
<feature type="domain" description="Glycosyl transferase family 51" evidence="29">
    <location>
        <begin position="65"/>
        <end position="236"/>
    </location>
</feature>
<feature type="domain" description="Penicillin-binding protein transpeptidase" evidence="28">
    <location>
        <begin position="332"/>
        <end position="601"/>
    </location>
</feature>
<dbReference type="InterPro" id="IPR001264">
    <property type="entry name" value="Glyco_trans_51"/>
</dbReference>
<dbReference type="GO" id="GO:0071555">
    <property type="term" value="P:cell wall organization"/>
    <property type="evidence" value="ECO:0007669"/>
    <property type="project" value="UniProtKB-KW"/>
</dbReference>
<evidence type="ECO:0000256" key="3">
    <source>
        <dbReference type="ARBA" id="ARBA00004752"/>
    </source>
</evidence>
<keyword evidence="11" id="KW-0328">Glycosyltransferase</keyword>
<keyword evidence="19" id="KW-0472">Membrane</keyword>
<feature type="compositionally biased region" description="Pro residues" evidence="27">
    <location>
        <begin position="681"/>
        <end position="700"/>
    </location>
</feature>
<keyword evidence="14" id="KW-0378">Hydrolase</keyword>
<evidence type="ECO:0000256" key="26">
    <source>
        <dbReference type="ARBA" id="ARBA00060592"/>
    </source>
</evidence>
<keyword evidence="13" id="KW-0812">Transmembrane</keyword>
<evidence type="ECO:0000256" key="6">
    <source>
        <dbReference type="ARBA" id="ARBA00012448"/>
    </source>
</evidence>
<dbReference type="Pfam" id="PF00905">
    <property type="entry name" value="Transpeptidase"/>
    <property type="match status" value="1"/>
</dbReference>
<evidence type="ECO:0000259" key="29">
    <source>
        <dbReference type="Pfam" id="PF00912"/>
    </source>
</evidence>
<dbReference type="InterPro" id="IPR001460">
    <property type="entry name" value="PCN-bd_Tpept"/>
</dbReference>
<evidence type="ECO:0000256" key="22">
    <source>
        <dbReference type="ARBA" id="ARBA00023316"/>
    </source>
</evidence>
<evidence type="ECO:0000256" key="14">
    <source>
        <dbReference type="ARBA" id="ARBA00022801"/>
    </source>
</evidence>
<dbReference type="PANTHER" id="PTHR32282:SF27">
    <property type="entry name" value="PENICILLIN-BINDING PROTEIN 1A"/>
    <property type="match status" value="1"/>
</dbReference>
<dbReference type="InterPro" id="IPR050396">
    <property type="entry name" value="Glycosyltr_51/Transpeptidase"/>
</dbReference>
<evidence type="ECO:0000256" key="12">
    <source>
        <dbReference type="ARBA" id="ARBA00022679"/>
    </source>
</evidence>
<comment type="pathway">
    <text evidence="26">Glycan biosynthesis.</text>
</comment>
<evidence type="ECO:0000256" key="18">
    <source>
        <dbReference type="ARBA" id="ARBA00022989"/>
    </source>
</evidence>
<evidence type="ECO:0000256" key="17">
    <source>
        <dbReference type="ARBA" id="ARBA00022984"/>
    </source>
</evidence>
<dbReference type="GO" id="GO:0005886">
    <property type="term" value="C:plasma membrane"/>
    <property type="evidence" value="ECO:0007669"/>
    <property type="project" value="UniProtKB-SubCell"/>
</dbReference>
<sequence>MGGPAGHKRRRWGRLGVAALVLLLLVLAVLAAGAVTVAAAVALTPLPPPELPRATEFYDVKGRLIGRRFHQNRVEVPLTELPPYLVQAVLAAEDERFYQHRGIDVRGLLRAAYRNLRARRVVEGGSTITQQLARNLYLGRERTVARKLREAVYALKLETVYSKDEILELYLNTIYLGQGAYGVEVAAQTYFSKHARELTLPEAALLAGLPRGPELYNPILHPEAAEARRAEVLDRMVATGVLPPAQATAARQAPLGVRPPPPAPAGVDFFLDHVIDEIRRSYPAIADRLPQGGYRIDTTLDLDVQAAAARALADGLPAPVPDARGVPQPQAALVALDPRTGAIRAMIGGRDYRTSSFNRAVQAPRQPGSAFKPFLYATLLSTRYYTAASTQVCEPVQFPGGAGRPPWEPADFDPRQPYHNRPLGVREAIRVSDNVVAARWMDALGPERVIDTARRLGITSPLRPDLTLALGTSEVTVLEMARAFAAFANGGLRVDPHAVVRITDPTGRVLAEPSHPPARVLEEGVAYILTDLMREVVRPGGTAGHVAPILGGRPAAGKTGTTDEARDAWMVGYTPDLVAAVWVGSDDPGAAPGRLTGPRVAAPIWANFLSRALAGRPPTPFVPPEGVVTARICADSGLLAVPGCPAADELFLSGTEPTTYDPRWLGTPPPMPGEPVVPGEPIVPPEPVPPGRPGAPEPVP</sequence>
<dbReference type="GO" id="GO:0030288">
    <property type="term" value="C:outer membrane-bounded periplasmic space"/>
    <property type="evidence" value="ECO:0007669"/>
    <property type="project" value="TreeGrafter"/>
</dbReference>
<evidence type="ECO:0000256" key="5">
    <source>
        <dbReference type="ARBA" id="ARBA00007739"/>
    </source>
</evidence>
<comment type="subcellular location">
    <subcellularLocation>
        <location evidence="2">Cell membrane</location>
        <topology evidence="2">Single-pass type II membrane protein</topology>
    </subcellularLocation>
</comment>
<keyword evidence="31" id="KW-1185">Reference proteome</keyword>
<evidence type="ECO:0000256" key="23">
    <source>
        <dbReference type="ARBA" id="ARBA00034000"/>
    </source>
</evidence>
<keyword evidence="8" id="KW-1003">Cell membrane</keyword>
<dbReference type="InterPro" id="IPR023346">
    <property type="entry name" value="Lysozyme-like_dom_sf"/>
</dbReference>
<comment type="catalytic activity">
    <reaction evidence="23">
        <text>Preferential cleavage: (Ac)2-L-Lys-D-Ala-|-D-Ala. Also transpeptidation of peptidyl-alanyl moieties that are N-acyl substituents of D-alanine.</text>
        <dbReference type="EC" id="3.4.16.4"/>
    </reaction>
</comment>
<evidence type="ECO:0000256" key="15">
    <source>
        <dbReference type="ARBA" id="ARBA00022960"/>
    </source>
</evidence>
<evidence type="ECO:0000256" key="9">
    <source>
        <dbReference type="ARBA" id="ARBA00022645"/>
    </source>
</evidence>
<evidence type="ECO:0000256" key="25">
    <source>
        <dbReference type="ARBA" id="ARBA00049902"/>
    </source>
</evidence>
<comment type="similarity">
    <text evidence="4">In the C-terminal section; belongs to the transpeptidase family.</text>
</comment>
<dbReference type="KEGG" id="cmic:caldi_29000"/>
<evidence type="ECO:0000256" key="24">
    <source>
        <dbReference type="ARBA" id="ARBA00044770"/>
    </source>
</evidence>
<evidence type="ECO:0000256" key="20">
    <source>
        <dbReference type="ARBA" id="ARBA00023251"/>
    </source>
</evidence>
<keyword evidence="16" id="KW-0735">Signal-anchor</keyword>
<dbReference type="FunFam" id="1.10.3810.10:FF:000001">
    <property type="entry name" value="Penicillin-binding protein 1A"/>
    <property type="match status" value="1"/>
</dbReference>
<evidence type="ECO:0000256" key="13">
    <source>
        <dbReference type="ARBA" id="ARBA00022692"/>
    </source>
</evidence>
<keyword evidence="21" id="KW-0511">Multifunctional enzyme</keyword>
<keyword evidence="18" id="KW-1133">Transmembrane helix</keyword>
<dbReference type="GO" id="GO:0008955">
    <property type="term" value="F:peptidoglycan glycosyltransferase activity"/>
    <property type="evidence" value="ECO:0007669"/>
    <property type="project" value="UniProtKB-EC"/>
</dbReference>
<reference evidence="30" key="1">
    <citation type="submission" date="2022-03" db="EMBL/GenBank/DDBJ databases">
        <title>Complete genome sequence of Caldinitratiruptor microaerophilus.</title>
        <authorList>
            <person name="Mukaiyama R."/>
            <person name="Nishiyama T."/>
            <person name="Ueda K."/>
        </authorList>
    </citation>
    <scope>NUCLEOTIDE SEQUENCE</scope>
    <source>
        <strain evidence="30">JCM 16183</strain>
    </source>
</reference>
<dbReference type="GO" id="GO:0008360">
    <property type="term" value="P:regulation of cell shape"/>
    <property type="evidence" value="ECO:0007669"/>
    <property type="project" value="UniProtKB-KW"/>
</dbReference>
<dbReference type="GO" id="GO:0006508">
    <property type="term" value="P:proteolysis"/>
    <property type="evidence" value="ECO:0007669"/>
    <property type="project" value="UniProtKB-KW"/>
</dbReference>
<feature type="region of interest" description="Disordered" evidence="27">
    <location>
        <begin position="660"/>
        <end position="700"/>
    </location>
</feature>
<evidence type="ECO:0000256" key="8">
    <source>
        <dbReference type="ARBA" id="ARBA00022475"/>
    </source>
</evidence>
<dbReference type="EMBL" id="AP025628">
    <property type="protein sequence ID" value="BDG61810.1"/>
    <property type="molecule type" value="Genomic_DNA"/>
</dbReference>
<comment type="similarity">
    <text evidence="5">In the N-terminal section; belongs to the glycosyltransferase 51 family.</text>
</comment>
<keyword evidence="17" id="KW-0573">Peptidoglycan synthesis</keyword>
<evidence type="ECO:0000256" key="2">
    <source>
        <dbReference type="ARBA" id="ARBA00004401"/>
    </source>
</evidence>
<evidence type="ECO:0000256" key="27">
    <source>
        <dbReference type="SAM" id="MobiDB-lite"/>
    </source>
</evidence>
<evidence type="ECO:0000313" key="31">
    <source>
        <dbReference type="Proteomes" id="UP001163687"/>
    </source>
</evidence>
<comment type="function">
    <text evidence="1">Cell wall formation. Synthesis of cross-linked peptidoglycan from the lipid intermediates. The enzyme has a penicillin-insensitive transglycosylase N-terminal domain (formation of linear glycan strands) and a penicillin-sensitive transpeptidase C-terminal domain (cross-linking of the peptide subunits).</text>
</comment>
<keyword evidence="15" id="KW-0133">Cell shape</keyword>
<evidence type="ECO:0000256" key="10">
    <source>
        <dbReference type="ARBA" id="ARBA00022670"/>
    </source>
</evidence>
<accession>A0AA35CQ67</accession>
<dbReference type="GO" id="GO:0008658">
    <property type="term" value="F:penicillin binding"/>
    <property type="evidence" value="ECO:0007669"/>
    <property type="project" value="InterPro"/>
</dbReference>
<dbReference type="Pfam" id="PF00912">
    <property type="entry name" value="Transgly"/>
    <property type="match status" value="1"/>
</dbReference>
<evidence type="ECO:0000313" key="30">
    <source>
        <dbReference type="EMBL" id="BDG61810.1"/>
    </source>
</evidence>
<dbReference type="AlphaFoldDB" id="A0AA35CQ67"/>
<keyword evidence="22" id="KW-0961">Cell wall biogenesis/degradation</keyword>
<evidence type="ECO:0000256" key="4">
    <source>
        <dbReference type="ARBA" id="ARBA00007090"/>
    </source>
</evidence>
<evidence type="ECO:0000256" key="16">
    <source>
        <dbReference type="ARBA" id="ARBA00022968"/>
    </source>
</evidence>
<comment type="pathway">
    <text evidence="3">Cell wall biogenesis; peptidoglycan biosynthesis.</text>
</comment>
<evidence type="ECO:0000256" key="7">
    <source>
        <dbReference type="ARBA" id="ARBA00018638"/>
    </source>
</evidence>
<evidence type="ECO:0000256" key="19">
    <source>
        <dbReference type="ARBA" id="ARBA00023136"/>
    </source>
</evidence>
<dbReference type="GO" id="GO:0009252">
    <property type="term" value="P:peptidoglycan biosynthetic process"/>
    <property type="evidence" value="ECO:0007669"/>
    <property type="project" value="UniProtKB-KW"/>
</dbReference>
<keyword evidence="12" id="KW-0808">Transferase</keyword>
<proteinExistence type="inferred from homology"/>
<protein>
    <recommendedName>
        <fullName evidence="7">Penicillin-binding protein 1A</fullName>
        <ecNumber evidence="24">2.4.99.28</ecNumber>
        <ecNumber evidence="6">3.4.16.4</ecNumber>
    </recommendedName>
</protein>
<evidence type="ECO:0000256" key="11">
    <source>
        <dbReference type="ARBA" id="ARBA00022676"/>
    </source>
</evidence>
<dbReference type="GO" id="GO:0046677">
    <property type="term" value="P:response to antibiotic"/>
    <property type="evidence" value="ECO:0007669"/>
    <property type="project" value="UniProtKB-KW"/>
</dbReference>
<dbReference type="EC" id="3.4.16.4" evidence="6"/>
<dbReference type="SUPFAM" id="SSF56601">
    <property type="entry name" value="beta-lactamase/transpeptidase-like"/>
    <property type="match status" value="1"/>
</dbReference>
<dbReference type="GO" id="GO:0009002">
    <property type="term" value="F:serine-type D-Ala-D-Ala carboxypeptidase activity"/>
    <property type="evidence" value="ECO:0007669"/>
    <property type="project" value="UniProtKB-EC"/>
</dbReference>
<keyword evidence="9" id="KW-0121">Carboxypeptidase</keyword>
<dbReference type="NCBIfam" id="TIGR02074">
    <property type="entry name" value="PBP_1a_fam"/>
    <property type="match status" value="1"/>
</dbReference>
<evidence type="ECO:0000259" key="28">
    <source>
        <dbReference type="Pfam" id="PF00905"/>
    </source>
</evidence>
<dbReference type="Gene3D" id="3.40.710.10">
    <property type="entry name" value="DD-peptidase/beta-lactamase superfamily"/>
    <property type="match status" value="1"/>
</dbReference>
<dbReference type="RefSeq" id="WP_264842436.1">
    <property type="nucleotide sequence ID" value="NZ_AP025628.1"/>
</dbReference>
<dbReference type="InterPro" id="IPR036950">
    <property type="entry name" value="PBP_transglycosylase"/>
</dbReference>
<dbReference type="Proteomes" id="UP001163687">
    <property type="component" value="Chromosome"/>
</dbReference>
<organism evidence="30 31">
    <name type="scientific">Caldinitratiruptor microaerophilus</name>
    <dbReference type="NCBI Taxonomy" id="671077"/>
    <lineage>
        <taxon>Bacteria</taxon>
        <taxon>Bacillati</taxon>
        <taxon>Bacillota</taxon>
        <taxon>Clostridia</taxon>
        <taxon>Eubacteriales</taxon>
        <taxon>Symbiobacteriaceae</taxon>
        <taxon>Caldinitratiruptor</taxon>
    </lineage>
</organism>
<evidence type="ECO:0000256" key="1">
    <source>
        <dbReference type="ARBA" id="ARBA00002624"/>
    </source>
</evidence>
<keyword evidence="10" id="KW-0645">Protease</keyword>